<feature type="region of interest" description="Disordered" evidence="2">
    <location>
        <begin position="972"/>
        <end position="991"/>
    </location>
</feature>
<dbReference type="Gene3D" id="2.160.20.70">
    <property type="match status" value="1"/>
</dbReference>
<dbReference type="Pfam" id="PF08603">
    <property type="entry name" value="CAP_C"/>
    <property type="match status" value="1"/>
</dbReference>
<dbReference type="InterPro" id="IPR001837">
    <property type="entry name" value="Adenylate_cyclase-assoc_CAP"/>
</dbReference>
<comment type="similarity">
    <text evidence="1">Belongs to the CAP family.</text>
</comment>
<dbReference type="PROSITE" id="PS51329">
    <property type="entry name" value="C_CAP_COFACTOR_C"/>
    <property type="match status" value="1"/>
</dbReference>
<dbReference type="GO" id="GO:0000902">
    <property type="term" value="P:cell morphogenesis"/>
    <property type="evidence" value="ECO:0007669"/>
    <property type="project" value="TreeGrafter"/>
</dbReference>
<dbReference type="STRING" id="334426.A0A0R3PTM5"/>
<dbReference type="GO" id="GO:0007015">
    <property type="term" value="P:actin filament organization"/>
    <property type="evidence" value="ECO:0007669"/>
    <property type="project" value="TreeGrafter"/>
</dbReference>
<evidence type="ECO:0000313" key="4">
    <source>
        <dbReference type="EMBL" id="VDM60737.1"/>
    </source>
</evidence>
<organism evidence="6">
    <name type="scientific">Angiostrongylus costaricensis</name>
    <name type="common">Nematode worm</name>
    <dbReference type="NCBI Taxonomy" id="334426"/>
    <lineage>
        <taxon>Eukaryota</taxon>
        <taxon>Metazoa</taxon>
        <taxon>Ecdysozoa</taxon>
        <taxon>Nematoda</taxon>
        <taxon>Chromadorea</taxon>
        <taxon>Rhabditida</taxon>
        <taxon>Rhabditina</taxon>
        <taxon>Rhabditomorpha</taxon>
        <taxon>Strongyloidea</taxon>
        <taxon>Metastrongylidae</taxon>
        <taxon>Angiostrongylus</taxon>
    </lineage>
</organism>
<dbReference type="OrthoDB" id="1601at2759"/>
<keyword evidence="5" id="KW-1185">Reference proteome</keyword>
<evidence type="ECO:0000256" key="1">
    <source>
        <dbReference type="ARBA" id="ARBA00007659"/>
    </source>
</evidence>
<protein>
    <submittedName>
        <fullName evidence="6">Adenylyl cyclase-associated protein</fullName>
    </submittedName>
</protein>
<gene>
    <name evidence="4" type="ORF">ACOC_LOCUS9152</name>
</gene>
<reference evidence="6" key="1">
    <citation type="submission" date="2017-02" db="UniProtKB">
        <authorList>
            <consortium name="WormBaseParasite"/>
        </authorList>
    </citation>
    <scope>IDENTIFICATION</scope>
</reference>
<evidence type="ECO:0000256" key="2">
    <source>
        <dbReference type="SAM" id="MobiDB-lite"/>
    </source>
</evidence>
<dbReference type="EMBL" id="UYYA01004255">
    <property type="protein sequence ID" value="VDM60737.1"/>
    <property type="molecule type" value="Genomic_DNA"/>
</dbReference>
<dbReference type="InterPro" id="IPR016098">
    <property type="entry name" value="CAP/MinC_C"/>
</dbReference>
<evidence type="ECO:0000259" key="3">
    <source>
        <dbReference type="PROSITE" id="PS51329"/>
    </source>
</evidence>
<dbReference type="InterPro" id="IPR006599">
    <property type="entry name" value="CARP_motif"/>
</dbReference>
<dbReference type="SUPFAM" id="SSF69340">
    <property type="entry name" value="C-terminal domain of adenylylcyclase associated protein"/>
    <property type="match status" value="1"/>
</dbReference>
<dbReference type="InterPro" id="IPR036223">
    <property type="entry name" value="CAP_C_sf"/>
</dbReference>
<evidence type="ECO:0000313" key="6">
    <source>
        <dbReference type="WBParaSite" id="ACOC_0000915101-mRNA-1"/>
    </source>
</evidence>
<evidence type="ECO:0000313" key="5">
    <source>
        <dbReference type="Proteomes" id="UP000267027"/>
    </source>
</evidence>
<feature type="region of interest" description="Disordered" evidence="2">
    <location>
        <begin position="453"/>
        <end position="485"/>
    </location>
</feature>
<dbReference type="GO" id="GO:0005737">
    <property type="term" value="C:cytoplasm"/>
    <property type="evidence" value="ECO:0007669"/>
    <property type="project" value="TreeGrafter"/>
</dbReference>
<dbReference type="FunFam" id="1.25.40.330:FF:000001">
    <property type="entry name" value="Adenylyl cyclase-associated protein"/>
    <property type="match status" value="1"/>
</dbReference>
<dbReference type="GO" id="GO:0008179">
    <property type="term" value="F:adenylate cyclase binding"/>
    <property type="evidence" value="ECO:0007669"/>
    <property type="project" value="TreeGrafter"/>
</dbReference>
<sequence>MQVAFGNSRVLYEKDKLAHKFNKGTKEDDVRIPLGPIQDRDTDDAKHKLWCSEYVVHDVAQLLPYEAPSMDLLFLNAPRPYNRFPMGYRPLNRRGGIQARSTFNLYPSESETDTRYHDAAMLLSHTTLTEMKNNCASSSDYRRRSADPVIKVNSQFSLPTSPVQSISSYDEIPSDNFHKWRNSQANDPNCEPSSFRRQSLMVDPCHSKQFLRRLQLQKEKIENHEGEKQLASGMLYSYEIVDPLTRGNYSNVVWENRASVPTEDCVQSFAVTPSHLHKTQSDSSIFQEFDPRMSLTRNVSTMNFSSAMKEHCRQYDRGGRQGLSLQWRAPKEGFFASKHQKGPSWITDPPPPFAFRGNDDIPVFTSTAKCDKNSDACEMSHTRLDENRVLKSRDSQLIPEQTYSFVEPELQILNNEAGGKVPTGVQYSTEGIAQSQLPLRKWKNVEVLPPASNEGECYSNVSKSGRNSRKQSFSHENKSSGSNISVATIEGDAKSRFVRSSYHEYKRRNNGLGEDIVFAPTQSKVFTGFRNLDNSLGNGHCDHGTSKETQSRMNHPKERTFAIVSRPQTPLASLQNVNDFTNPVFHLQPNSSPNVDENRPMRVWSSIQPTFAAFSDNCIPSNRNVGSSMSSCDNECEPDFHSQSCSRPDTSNNFKRIGATPAHGILVKSHEGGPRASKKVVFQCDSDELDRLLHGNVVSAEAPHHVKAFDSALSDVVERWSSLSDQIGGDITILREMVTVVFNSLRFFLWTAASRPEPSSEEVQKLVSPIVNLLSEINKFKDSKRNTPQFNHLCAVAEGIPAVGWVLVKKTPAPYVKEMLESAMFYINRILKEFKEGDQRNVEWARLWKQVLEDMHTFVRQTHTTGLVWNSAPGCSPPEMCNQVSTALHHPTSGGHTVPPPPPPPPSFFADSTPCTIDANGKAGRDALFAEINKGQAITAGLKKVTADMQTHKNPALRGQVNAQFNFVSNLRGNKEPKSKPVAGAPSSNRPPLIELKDGKQWNVEYVVGNSNVVINITDKKQTVYVYKCEDSVITINGKLNSITLDSCRKTSVVFDALVTQCETINCQSVQIQTLGEMPTLSIQKTDGCQVYLSEISKNAEIITSKSSEMNVLIPRPDGDFVSF</sequence>
<dbReference type="InterPro" id="IPR013912">
    <property type="entry name" value="Adenylate_cyclase-assoc_CAP_C"/>
</dbReference>
<dbReference type="SMART" id="SM00673">
    <property type="entry name" value="CARP"/>
    <property type="match status" value="2"/>
</dbReference>
<dbReference type="Gene3D" id="1.25.40.330">
    <property type="entry name" value="Adenylate cyclase-associated CAP, N-terminal domain"/>
    <property type="match status" value="1"/>
</dbReference>
<dbReference type="PANTHER" id="PTHR10652:SF0">
    <property type="entry name" value="ADENYLYL CYCLASE-ASSOCIATED PROTEIN"/>
    <property type="match status" value="1"/>
</dbReference>
<dbReference type="Proteomes" id="UP000267027">
    <property type="component" value="Unassembled WGS sequence"/>
</dbReference>
<dbReference type="InterPro" id="IPR017901">
    <property type="entry name" value="C-CAP_CF_C-like"/>
</dbReference>
<dbReference type="GO" id="GO:0003779">
    <property type="term" value="F:actin binding"/>
    <property type="evidence" value="ECO:0007669"/>
    <property type="project" value="InterPro"/>
</dbReference>
<dbReference type="WBParaSite" id="ACOC_0000915101-mRNA-1">
    <property type="protein sequence ID" value="ACOC_0000915101-mRNA-1"/>
    <property type="gene ID" value="ACOC_0000915101"/>
</dbReference>
<name>A0A0R3PTM5_ANGCS</name>
<dbReference type="Pfam" id="PF21938">
    <property type="entry name" value="CAP_N"/>
    <property type="match status" value="1"/>
</dbReference>
<proteinExistence type="inferred from homology"/>
<feature type="domain" description="C-CAP/cofactor C-like" evidence="3">
    <location>
        <begin position="991"/>
        <end position="1124"/>
    </location>
</feature>
<dbReference type="InterPro" id="IPR036222">
    <property type="entry name" value="CAP_N_sf"/>
</dbReference>
<reference evidence="4 5" key="2">
    <citation type="submission" date="2018-11" db="EMBL/GenBank/DDBJ databases">
        <authorList>
            <consortium name="Pathogen Informatics"/>
        </authorList>
    </citation>
    <scope>NUCLEOTIDE SEQUENCE [LARGE SCALE GENOMIC DNA]</scope>
    <source>
        <strain evidence="4 5">Costa Rica</strain>
    </source>
</reference>
<dbReference type="AlphaFoldDB" id="A0A0R3PTM5"/>
<accession>A0A0R3PTM5</accession>
<dbReference type="GO" id="GO:0019933">
    <property type="term" value="P:cAMP-mediated signaling"/>
    <property type="evidence" value="ECO:0007669"/>
    <property type="project" value="TreeGrafter"/>
</dbReference>
<dbReference type="PANTHER" id="PTHR10652">
    <property type="entry name" value="ADENYLYL CYCLASE-ASSOCIATED PROTEIN"/>
    <property type="match status" value="1"/>
</dbReference>
<dbReference type="InterPro" id="IPR053950">
    <property type="entry name" value="CAP_N"/>
</dbReference>
<dbReference type="SUPFAM" id="SSF101278">
    <property type="entry name" value="N-terminal domain of adenylylcyclase associated protein, CAP"/>
    <property type="match status" value="1"/>
</dbReference>